<accession>A0A1F4XM65</accession>
<comment type="caution">
    <text evidence="1">The sequence shown here is derived from an EMBL/GenBank/DDBJ whole genome shotgun (WGS) entry which is preliminary data.</text>
</comment>
<organism evidence="1 2">
    <name type="scientific">Candidatus Abawacabacteria bacterium RIFCSPHIGHO2_01_FULL_46_8</name>
    <dbReference type="NCBI Taxonomy" id="1817815"/>
    <lineage>
        <taxon>Bacteria</taxon>
        <taxon>Candidatus Abawacaibacteriota</taxon>
    </lineage>
</organism>
<dbReference type="Proteomes" id="UP000177521">
    <property type="component" value="Unassembled WGS sequence"/>
</dbReference>
<dbReference type="EMBL" id="MEWS01000011">
    <property type="protein sequence ID" value="OGC82694.1"/>
    <property type="molecule type" value="Genomic_DNA"/>
</dbReference>
<protein>
    <submittedName>
        <fullName evidence="1">Uncharacterized protein</fullName>
    </submittedName>
</protein>
<proteinExistence type="predicted"/>
<sequence>MFNLTRKQIDKTDPQSAFSTFISQKNLAQNQPKNFLKISQKSTQIAHYFRAKGEYTLTFKFVMSKLGFNLLIACFPC</sequence>
<evidence type="ECO:0000313" key="2">
    <source>
        <dbReference type="Proteomes" id="UP000177521"/>
    </source>
</evidence>
<reference evidence="1 2" key="1">
    <citation type="journal article" date="2016" name="Nat. Commun.">
        <title>Thousands of microbial genomes shed light on interconnected biogeochemical processes in an aquifer system.</title>
        <authorList>
            <person name="Anantharaman K."/>
            <person name="Brown C.T."/>
            <person name="Hug L.A."/>
            <person name="Sharon I."/>
            <person name="Castelle C.J."/>
            <person name="Probst A.J."/>
            <person name="Thomas B.C."/>
            <person name="Singh A."/>
            <person name="Wilkins M.J."/>
            <person name="Karaoz U."/>
            <person name="Brodie E.L."/>
            <person name="Williams K.H."/>
            <person name="Hubbard S.S."/>
            <person name="Banfield J.F."/>
        </authorList>
    </citation>
    <scope>NUCLEOTIDE SEQUENCE [LARGE SCALE GENOMIC DNA]</scope>
</reference>
<dbReference type="AlphaFoldDB" id="A0A1F4XM65"/>
<name>A0A1F4XM65_9BACT</name>
<gene>
    <name evidence="1" type="ORF">A2788_01660</name>
</gene>
<evidence type="ECO:0000313" key="1">
    <source>
        <dbReference type="EMBL" id="OGC82694.1"/>
    </source>
</evidence>